<feature type="region of interest" description="Disordered" evidence="4">
    <location>
        <begin position="204"/>
        <end position="232"/>
    </location>
</feature>
<dbReference type="GO" id="GO:0004181">
    <property type="term" value="F:metallocarboxypeptidase activity"/>
    <property type="evidence" value="ECO:0007669"/>
    <property type="project" value="InterPro"/>
</dbReference>
<feature type="region of interest" description="Disordered" evidence="4">
    <location>
        <begin position="292"/>
        <end position="361"/>
    </location>
</feature>
<evidence type="ECO:0000256" key="5">
    <source>
        <dbReference type="SAM" id="Phobius"/>
    </source>
</evidence>
<feature type="region of interest" description="Disordered" evidence="4">
    <location>
        <begin position="1541"/>
        <end position="1632"/>
    </location>
</feature>
<feature type="domain" description="Peptidase M14" evidence="6">
    <location>
        <begin position="443"/>
        <end position="738"/>
    </location>
</feature>
<comment type="similarity">
    <text evidence="2 3">Belongs to the peptidase M14 family.</text>
</comment>
<dbReference type="Pfam" id="PF00246">
    <property type="entry name" value="Peptidase_M14"/>
    <property type="match status" value="1"/>
</dbReference>
<evidence type="ECO:0000313" key="7">
    <source>
        <dbReference type="EMBL" id="CEL64902.1"/>
    </source>
</evidence>
<dbReference type="GO" id="GO:0008270">
    <property type="term" value="F:zinc ion binding"/>
    <property type="evidence" value="ECO:0007669"/>
    <property type="project" value="InterPro"/>
</dbReference>
<feature type="compositionally biased region" description="Basic and acidic residues" evidence="4">
    <location>
        <begin position="745"/>
        <end position="758"/>
    </location>
</feature>
<feature type="transmembrane region" description="Helical" evidence="5">
    <location>
        <begin position="1989"/>
        <end position="2014"/>
    </location>
</feature>
<dbReference type="PROSITE" id="PS52035">
    <property type="entry name" value="PEPTIDASE_M14"/>
    <property type="match status" value="1"/>
</dbReference>
<evidence type="ECO:0000256" key="2">
    <source>
        <dbReference type="ARBA" id="ARBA00005988"/>
    </source>
</evidence>
<keyword evidence="5" id="KW-0812">Transmembrane</keyword>
<dbReference type="SMART" id="SM00631">
    <property type="entry name" value="Zn_pept"/>
    <property type="match status" value="1"/>
</dbReference>
<dbReference type="EMBL" id="LN714477">
    <property type="protein sequence ID" value="CEL64902.1"/>
    <property type="molecule type" value="Genomic_DNA"/>
</dbReference>
<feature type="compositionally biased region" description="Polar residues" evidence="4">
    <location>
        <begin position="1467"/>
        <end position="1482"/>
    </location>
</feature>
<dbReference type="GO" id="GO:0005615">
    <property type="term" value="C:extracellular space"/>
    <property type="evidence" value="ECO:0007669"/>
    <property type="project" value="TreeGrafter"/>
</dbReference>
<feature type="active site" description="Proton donor/acceptor" evidence="3">
    <location>
        <position position="713"/>
    </location>
</feature>
<dbReference type="PANTHER" id="PTHR11705:SF138">
    <property type="entry name" value="PEPTIDASE M14 CARBOXYPEPTIDASE A DOMAIN-CONTAINING PROTEIN"/>
    <property type="match status" value="1"/>
</dbReference>
<keyword evidence="5" id="KW-1133">Transmembrane helix</keyword>
<feature type="compositionally biased region" description="Basic and acidic residues" evidence="4">
    <location>
        <begin position="1541"/>
        <end position="1553"/>
    </location>
</feature>
<feature type="region of interest" description="Disordered" evidence="4">
    <location>
        <begin position="1879"/>
        <end position="1962"/>
    </location>
</feature>
<sequence>MESKPVDLATRRRLIGTSRRLQMAEKPHLPVSSASESGLDQITTYRPFSVGVKHGERTVARGFAATREPHTRTGEPGYFVRSHKAVSSFRFSCLPSIQSVSASQRLRNSARDLNSAESGVALFSSSSWIRESSSSGDMLVSFSSLSAVSCHRSASLCFPPGSLSCPASSRSRAAFPECLSPERHATVSSASCVRLAPASRVLPFERESLSPPREQRSHHRAPSPPDLLFGHPPRRWRHSANYARASSACAFSLLLWRSDASQGSPEPPSLHAETGRRGLVSCCCARASVPAAPRQPLSAGGRLLRDDATSPRASQAKSEVRGPGLCSTDACSSTRFYPRQTGSPASRFSDDSRSDEPGPRLSPFLSRPLPAVLFLYLFLSFVCLFVPSPPTSGIRPPGGTAKALDTFRLPLSPLLALPVLFASADPLPASSALAWPASPAPLAPYTYDEVLEQLQAIQGACPSLVRVTDWSAQTGLSVFMKRYSCGKLNGCELPLIEVGDFAFLSSATPTLFFSGAVHGDERAGPTAAVELVRYLCARYRRDGEVTYLMRHRRVLVMPFPNAVGFAWNFREEVGVDVNRDFPYQRQADQCFQSVAARAISELFRTHLILGGITWHGGMRAVAYPWGSYDHSQQLGREQWQSRPSPDDEAFKSLAGALQRAGGRDLEKGDFYYPVGSMTDLVYPVNGGMEDWAYGASFEPSPDPITVCEPAPYELAVASSLSPSAPSTASASPAALASRLPMLKQSEARAEGDRFRSDEETTQIQADDSANGGDRPGAEGGARRLSGRSFAHAGEKGSNRNRGTTTMPLRGEADDGVPEGMALGGEASEEGGETESAQNGAEGKREGEAERKAKSGKGRDDADPEAKWKTADRDGVQLYAYPRSRSVYSAADIRCALFLVEMHDDKGPSRVSMGPRPVDRPTLLLPDEGGDGVQKSAVARASEESDFLTIRNVRMALKFIEKAQPDLLFTSTPPLYQPPGAVSIFAFYPVGCNVLSHTELQIRRGRCEDLLSVSHSSRLGPELLPAWHAAEVLVREVGKDLPTSCRELGVWERQGSLAEDRDRPPERFEWWGGGGNKDIALNQGSVEQKRNRVEIQYKIPPEALDGDYCSVVFASFDQDWKYQKRPEPRMPPQSHIARLRLEDDYEARSSEGNAVIVGHKTWLFPAAIPALFPVVSAAGYPLIIRGDNVEGFARLDFPLEAFRLSSKTSEAALKRDTTSDTTVQLFLNFGGNFNEERFRYDPFTGVLRYPKATNPSLSIRRVDLSVSLSRPFSSLPPGRFLFTVFEDGDLLQHTVNQFLFPASSLSSLSASVSSFSVSSSGSPCSAKSRATQGNFYSAMLLGELPTGTMGPSELERLQKTRMANFVKRQKERTESTWGGRPHLSSTWSRQVAEKLKQAIAPAVVDFSLIDAKTLRGQADVPVTALLGRTVVVQWIPESSRGSDKKEEKEGEQRGAQEGDAARADTGLSKKTGTSRVASSGYRPSQSVMAVVGASVHTPPIIHSIHEKLAPLPADPTQRSASSSPPFVSSLACFFRHEPARGERAGASLGREKPELTGARHLAGGRGSREREEGPDTAGGSDRKVPEQQMGEEGGRRAEETASTEKREAGDMEAAPEAKTTVWEGERERDVEASERDAARTLLGNLIGYLRLTYTVDSVGEQRKENLEEGGGSGAGRVRVEAELCETSMGIPADAPLYLKFHEDCCPPLTMYPSTRQRLQFASQAQRVPEQRQSWLGRFLGVRAGDTANTKTAMPPEDETGSWELPEGTANLLSLRNCRCGPGTIVTLATEVFASSLHASSSFSPFSSNTFFLPPADMVDSAHRRTLACALGLVPPVPGQSSEASRHDETSNRLPFSVSLTGGEPSIAASPFISRFICGSSSRPSWRQWSKRPEAAARRSASTVRTLDPARDRDQSPLRSDTGPAPGGSRRTPAGDGERLNGKGRSVSASASQESNKEGHQTQAEEDVADFIAFFEAAEQAREDHDMPPKYHLVIASLIALIGLVCILSPCLISVYDCCLSHHGVGGMQLSERPSERRSPFNEYPEIHAAEGEIPEIPEGEEESPGGSASHTVDRFGRLVDAFAEANSELNGDRQAKKEDGKAIVAKSNLFSSRLRGVTDDEVFNVPSSLGHAVVSTAPRRLSGGTGKRASYEPFFSIAGEDDDSEEDEGGFQH</sequence>
<feature type="compositionally biased region" description="Acidic residues" evidence="4">
    <location>
        <begin position="2158"/>
        <end position="2172"/>
    </location>
</feature>
<dbReference type="SUPFAM" id="SSF53187">
    <property type="entry name" value="Zn-dependent exopeptidases"/>
    <property type="match status" value="1"/>
</dbReference>
<feature type="region of interest" description="Disordered" evidence="4">
    <location>
        <begin position="2050"/>
        <end position="2069"/>
    </location>
</feature>
<accession>A0A0F7U964</accession>
<evidence type="ECO:0000256" key="1">
    <source>
        <dbReference type="ARBA" id="ARBA00001947"/>
    </source>
</evidence>
<reference evidence="7" key="1">
    <citation type="journal article" date="2015" name="PLoS ONE">
        <title>Comprehensive Evaluation of Toxoplasma gondii VEG and Neospora caninum LIV Genomes with Tachyzoite Stage Transcriptome and Proteome Defines Novel Transcript Features.</title>
        <authorList>
            <person name="Ramaprasad A."/>
            <person name="Mourier T."/>
            <person name="Naeem R."/>
            <person name="Malas T.B."/>
            <person name="Moussa E."/>
            <person name="Panigrahi A."/>
            <person name="Vermont S.J."/>
            <person name="Otto T.D."/>
            <person name="Wastling J."/>
            <person name="Pain A."/>
        </authorList>
    </citation>
    <scope>NUCLEOTIDE SEQUENCE</scope>
    <source>
        <strain evidence="7">Liverpool</strain>
    </source>
</reference>
<evidence type="ECO:0000256" key="3">
    <source>
        <dbReference type="PROSITE-ProRule" id="PRU01379"/>
    </source>
</evidence>
<feature type="compositionally biased region" description="Basic and acidic residues" evidence="4">
    <location>
        <begin position="1439"/>
        <end position="1461"/>
    </location>
</feature>
<dbReference type="InterPro" id="IPR000834">
    <property type="entry name" value="Peptidase_M14"/>
</dbReference>
<gene>
    <name evidence="7" type="ORF">BN1204_007710</name>
</gene>
<protein>
    <submittedName>
        <fullName evidence="7">F14O23.7 protein, related</fullName>
    </submittedName>
</protein>
<feature type="region of interest" description="Disordered" evidence="4">
    <location>
        <begin position="2137"/>
        <end position="2172"/>
    </location>
</feature>
<proteinExistence type="inferred from homology"/>
<feature type="compositionally biased region" description="Basic and acidic residues" evidence="4">
    <location>
        <begin position="1591"/>
        <end position="1608"/>
    </location>
</feature>
<feature type="region of interest" description="Disordered" evidence="4">
    <location>
        <begin position="745"/>
        <end position="868"/>
    </location>
</feature>
<feature type="compositionally biased region" description="Basic and acidic residues" evidence="4">
    <location>
        <begin position="348"/>
        <end position="358"/>
    </location>
</feature>
<feature type="region of interest" description="Disordered" evidence="4">
    <location>
        <begin position="1437"/>
        <end position="1482"/>
    </location>
</feature>
<evidence type="ECO:0000259" key="6">
    <source>
        <dbReference type="PROSITE" id="PS52035"/>
    </source>
</evidence>
<feature type="compositionally biased region" description="Acidic residues" evidence="4">
    <location>
        <begin position="2051"/>
        <end position="2062"/>
    </location>
</feature>
<feature type="region of interest" description="Disordered" evidence="4">
    <location>
        <begin position="1834"/>
        <end position="1855"/>
    </location>
</feature>
<organism evidence="7">
    <name type="scientific">Neospora caninum (strain Liverpool)</name>
    <dbReference type="NCBI Taxonomy" id="572307"/>
    <lineage>
        <taxon>Eukaryota</taxon>
        <taxon>Sar</taxon>
        <taxon>Alveolata</taxon>
        <taxon>Apicomplexa</taxon>
        <taxon>Conoidasida</taxon>
        <taxon>Coccidia</taxon>
        <taxon>Eucoccidiorida</taxon>
        <taxon>Eimeriorina</taxon>
        <taxon>Sarcocystidae</taxon>
        <taxon>Neospora</taxon>
    </lineage>
</organism>
<feature type="compositionally biased region" description="Basic and acidic residues" evidence="4">
    <location>
        <begin position="1622"/>
        <end position="1632"/>
    </location>
</feature>
<dbReference type="GO" id="GO:0006508">
    <property type="term" value="P:proteolysis"/>
    <property type="evidence" value="ECO:0007669"/>
    <property type="project" value="InterPro"/>
</dbReference>
<dbReference type="Gene3D" id="3.40.630.10">
    <property type="entry name" value="Zn peptidases"/>
    <property type="match status" value="1"/>
</dbReference>
<dbReference type="PANTHER" id="PTHR11705">
    <property type="entry name" value="PROTEASE FAMILY M14 CARBOXYPEPTIDASE A,B"/>
    <property type="match status" value="1"/>
</dbReference>
<feature type="compositionally biased region" description="Polar residues" evidence="4">
    <location>
        <begin position="329"/>
        <end position="346"/>
    </location>
</feature>
<keyword evidence="5" id="KW-0472">Membrane</keyword>
<evidence type="ECO:0000256" key="4">
    <source>
        <dbReference type="SAM" id="MobiDB-lite"/>
    </source>
</evidence>
<comment type="cofactor">
    <cofactor evidence="1">
        <name>Zn(2+)</name>
        <dbReference type="ChEBI" id="CHEBI:29105"/>
    </cofactor>
</comment>
<name>A0A0F7U964_NEOCL</name>
<feature type="compositionally biased region" description="Basic and acidic residues" evidence="4">
    <location>
        <begin position="841"/>
        <end position="868"/>
    </location>
</feature>